<dbReference type="EMBL" id="RPFL01000118">
    <property type="protein sequence ID" value="RPD82968.1"/>
    <property type="molecule type" value="Genomic_DNA"/>
</dbReference>
<dbReference type="KEGG" id="nwx:CGZ65_10255"/>
<proteinExistence type="predicted"/>
<evidence type="ECO:0000313" key="1">
    <source>
        <dbReference type="EMBL" id="RPD82968.1"/>
    </source>
</evidence>
<protein>
    <submittedName>
        <fullName evidence="1">Uncharacterized protein</fullName>
    </submittedName>
</protein>
<name>A0A3N4MIE5_9NEIS</name>
<evidence type="ECO:0000313" key="2">
    <source>
        <dbReference type="Proteomes" id="UP000272412"/>
    </source>
</evidence>
<dbReference type="AlphaFoldDB" id="A0A3N4MIE5"/>
<gene>
    <name evidence="1" type="ORF">EGK74_13995</name>
</gene>
<reference evidence="1 2" key="1">
    <citation type="submission" date="2018-11" db="EMBL/GenBank/DDBJ databases">
        <title>Neisseria weixii sp. nov. isolated from the rectal contents of plateau pika (Ochotona cruzoniae).</title>
        <authorList>
            <person name="Zhang G."/>
        </authorList>
    </citation>
    <scope>NUCLEOTIDE SEQUENCE [LARGE SCALE GENOMIC DNA]</scope>
    <source>
        <strain evidence="1 2">10009</strain>
    </source>
</reference>
<dbReference type="Proteomes" id="UP000272412">
    <property type="component" value="Unassembled WGS sequence"/>
</dbReference>
<comment type="caution">
    <text evidence="1">The sequence shown here is derived from an EMBL/GenBank/DDBJ whole genome shotgun (WGS) entry which is preliminary data.</text>
</comment>
<keyword evidence="2" id="KW-1185">Reference proteome</keyword>
<organism evidence="1 2">
    <name type="scientific">Neisseria weixii</name>
    <dbReference type="NCBI Taxonomy" id="1853276"/>
    <lineage>
        <taxon>Bacteria</taxon>
        <taxon>Pseudomonadati</taxon>
        <taxon>Pseudomonadota</taxon>
        <taxon>Betaproteobacteria</taxon>
        <taxon>Neisseriales</taxon>
        <taxon>Neisseriaceae</taxon>
        <taxon>Neisseria</taxon>
    </lineage>
</organism>
<dbReference type="RefSeq" id="WP_096295737.1">
    <property type="nucleotide sequence ID" value="NZ_JBHSPY010000031.1"/>
</dbReference>
<accession>A0A3N4MIE5</accession>
<sequence length="106" mass="12789">MFYISEEELKFKKDTNPEYLNEKLCHVFMNELSKLNETYPIDDFTSIVKKSAQFYLNRTYLDDMVVFFEDGSLLKFKFLSNGFECEEHYDSEISTAFYYSRYSIRV</sequence>